<evidence type="ECO:0000313" key="2">
    <source>
        <dbReference type="Proteomes" id="UP000322524"/>
    </source>
</evidence>
<evidence type="ECO:0008006" key="3">
    <source>
        <dbReference type="Google" id="ProtNLM"/>
    </source>
</evidence>
<comment type="caution">
    <text evidence="1">The sequence shown here is derived from an EMBL/GenBank/DDBJ whole genome shotgun (WGS) entry which is preliminary data.</text>
</comment>
<dbReference type="EMBL" id="VTEV01000015">
    <property type="protein sequence ID" value="TYS60534.1"/>
    <property type="molecule type" value="Genomic_DNA"/>
</dbReference>
<sequence length="92" mass="10606">MQKFAHLLLQVNEDVLNERLRQNEKWGHQRHDLGTWLMILIEEVGESAQAMQVKKGWGKPTDASNLYEELIHVSAVASAIAEQVLEESRKRK</sequence>
<evidence type="ECO:0000313" key="1">
    <source>
        <dbReference type="EMBL" id="TYS60534.1"/>
    </source>
</evidence>
<dbReference type="AlphaFoldDB" id="A0A5D4SEJ2"/>
<proteinExistence type="predicted"/>
<organism evidence="1 2">
    <name type="scientific">Sutcliffiella horikoshii</name>
    <dbReference type="NCBI Taxonomy" id="79883"/>
    <lineage>
        <taxon>Bacteria</taxon>
        <taxon>Bacillati</taxon>
        <taxon>Bacillota</taxon>
        <taxon>Bacilli</taxon>
        <taxon>Bacillales</taxon>
        <taxon>Bacillaceae</taxon>
        <taxon>Sutcliffiella</taxon>
    </lineage>
</organism>
<protein>
    <recommendedName>
        <fullName evidence="3">NTP pyrophosphohydrolase MazG putative catalytic core domain-containing protein</fullName>
    </recommendedName>
</protein>
<accession>A0A5D4SEJ2</accession>
<dbReference type="OrthoDB" id="1495692at2"/>
<name>A0A5D4SEJ2_9BACI</name>
<dbReference type="Gene3D" id="1.10.287.1080">
    <property type="entry name" value="MazG-like"/>
    <property type="match status" value="1"/>
</dbReference>
<gene>
    <name evidence="1" type="ORF">FZC76_21810</name>
</gene>
<reference evidence="1 2" key="1">
    <citation type="submission" date="2019-08" db="EMBL/GenBank/DDBJ databases">
        <title>Bacillus genomes from the desert of Cuatro Cienegas, Coahuila.</title>
        <authorList>
            <person name="Olmedo-Alvarez G."/>
        </authorList>
    </citation>
    <scope>NUCLEOTIDE SEQUENCE [LARGE SCALE GENOMIC DNA]</scope>
    <source>
        <strain evidence="1 2">CH28_1T</strain>
    </source>
</reference>
<dbReference type="SUPFAM" id="SSF101386">
    <property type="entry name" value="all-alpha NTP pyrophosphatases"/>
    <property type="match status" value="1"/>
</dbReference>
<dbReference type="Proteomes" id="UP000322524">
    <property type="component" value="Unassembled WGS sequence"/>
</dbReference>